<dbReference type="PANTHER" id="PTHR46796">
    <property type="entry name" value="HTH-TYPE TRANSCRIPTIONAL ACTIVATOR RHAS-RELATED"/>
    <property type="match status" value="1"/>
</dbReference>
<dbReference type="SUPFAM" id="SSF46689">
    <property type="entry name" value="Homeodomain-like"/>
    <property type="match status" value="2"/>
</dbReference>
<reference evidence="5" key="2">
    <citation type="submission" date="2020-09" db="EMBL/GenBank/DDBJ databases">
        <authorList>
            <person name="Sun Q."/>
            <person name="Sedlacek I."/>
        </authorList>
    </citation>
    <scope>NUCLEOTIDE SEQUENCE</scope>
    <source>
        <strain evidence="5">CCM 7897</strain>
    </source>
</reference>
<keyword evidence="2" id="KW-0238">DNA-binding</keyword>
<evidence type="ECO:0000256" key="1">
    <source>
        <dbReference type="ARBA" id="ARBA00023015"/>
    </source>
</evidence>
<reference evidence="5" key="1">
    <citation type="journal article" date="2014" name="Int. J. Syst. Evol. Microbiol.">
        <title>Complete genome sequence of Corynebacterium casei LMG S-19264T (=DSM 44701T), isolated from a smear-ripened cheese.</title>
        <authorList>
            <consortium name="US DOE Joint Genome Institute (JGI-PGF)"/>
            <person name="Walter F."/>
            <person name="Albersmeier A."/>
            <person name="Kalinowski J."/>
            <person name="Ruckert C."/>
        </authorList>
    </citation>
    <scope>NUCLEOTIDE SEQUENCE</scope>
    <source>
        <strain evidence="5">CCM 7897</strain>
    </source>
</reference>
<dbReference type="Gene3D" id="1.10.10.60">
    <property type="entry name" value="Homeodomain-like"/>
    <property type="match status" value="2"/>
</dbReference>
<evidence type="ECO:0000259" key="4">
    <source>
        <dbReference type="PROSITE" id="PS01124"/>
    </source>
</evidence>
<dbReference type="InterPro" id="IPR018062">
    <property type="entry name" value="HTH_AraC-typ_CS"/>
</dbReference>
<organism evidence="5 6">
    <name type="scientific">Azorhizobium oxalatiphilum</name>
    <dbReference type="NCBI Taxonomy" id="980631"/>
    <lineage>
        <taxon>Bacteria</taxon>
        <taxon>Pseudomonadati</taxon>
        <taxon>Pseudomonadota</taxon>
        <taxon>Alphaproteobacteria</taxon>
        <taxon>Hyphomicrobiales</taxon>
        <taxon>Xanthobacteraceae</taxon>
        <taxon>Azorhizobium</taxon>
    </lineage>
</organism>
<dbReference type="PROSITE" id="PS00041">
    <property type="entry name" value="HTH_ARAC_FAMILY_1"/>
    <property type="match status" value="1"/>
</dbReference>
<dbReference type="SMART" id="SM00342">
    <property type="entry name" value="HTH_ARAC"/>
    <property type="match status" value="1"/>
</dbReference>
<keyword evidence="6" id="KW-1185">Reference proteome</keyword>
<dbReference type="PRINTS" id="PR00032">
    <property type="entry name" value="HTHARAC"/>
</dbReference>
<protein>
    <submittedName>
        <fullName evidence="5">AraC family transcriptional regulator</fullName>
    </submittedName>
</protein>
<dbReference type="AlphaFoldDB" id="A0A917FFX3"/>
<dbReference type="GO" id="GO:0043565">
    <property type="term" value="F:sequence-specific DNA binding"/>
    <property type="evidence" value="ECO:0007669"/>
    <property type="project" value="InterPro"/>
</dbReference>
<sequence length="318" mass="33849">MGLAAVDLLSMTPAMMPPELTPPAAISLGDAPAALATILDRAPPVADGALRAATRLTGQWGHGALHDYLPGMNGHVLITYYGAPQEIVWRTPEARLAGTTRSGTLTIIPEGVAGRWDIAGPIGVSHVFLSDARLRACAEAIGGGAGELELLARVGFDDPIAARLMEMLGREAVTADPAARLFVEQATDLLCTQLVRGHSSFGALQAELPKKGLAERHVRRVGAYMREHLAREIGLDELAGLTGLSRYHFCRAFRLATGRTPHDALVEVRMERARDLLADPALRITDIALAVGYETPSAFAAGFRKTVGVTPTAFRRAL</sequence>
<accession>A0A917FFX3</accession>
<name>A0A917FFX3_9HYPH</name>
<dbReference type="EMBL" id="BMCT01000005">
    <property type="protein sequence ID" value="GGF72030.1"/>
    <property type="molecule type" value="Genomic_DNA"/>
</dbReference>
<dbReference type="InterPro" id="IPR020449">
    <property type="entry name" value="Tscrpt_reg_AraC-type_HTH"/>
</dbReference>
<evidence type="ECO:0000256" key="3">
    <source>
        <dbReference type="ARBA" id="ARBA00023163"/>
    </source>
</evidence>
<dbReference type="GO" id="GO:0003700">
    <property type="term" value="F:DNA-binding transcription factor activity"/>
    <property type="evidence" value="ECO:0007669"/>
    <property type="project" value="InterPro"/>
</dbReference>
<keyword evidence="3" id="KW-0804">Transcription</keyword>
<dbReference type="InterPro" id="IPR050204">
    <property type="entry name" value="AraC_XylS_family_regulators"/>
</dbReference>
<keyword evidence="1" id="KW-0805">Transcription regulation</keyword>
<dbReference type="PROSITE" id="PS01124">
    <property type="entry name" value="HTH_ARAC_FAMILY_2"/>
    <property type="match status" value="1"/>
</dbReference>
<dbReference type="InterPro" id="IPR018060">
    <property type="entry name" value="HTH_AraC"/>
</dbReference>
<comment type="caution">
    <text evidence="5">The sequence shown here is derived from an EMBL/GenBank/DDBJ whole genome shotgun (WGS) entry which is preliminary data.</text>
</comment>
<gene>
    <name evidence="5" type="ORF">GCM10007301_34760</name>
</gene>
<dbReference type="InterPro" id="IPR009057">
    <property type="entry name" value="Homeodomain-like_sf"/>
</dbReference>
<feature type="domain" description="HTH araC/xylS-type" evidence="4">
    <location>
        <begin position="219"/>
        <end position="317"/>
    </location>
</feature>
<proteinExistence type="predicted"/>
<evidence type="ECO:0000256" key="2">
    <source>
        <dbReference type="ARBA" id="ARBA00023125"/>
    </source>
</evidence>
<evidence type="ECO:0000313" key="5">
    <source>
        <dbReference type="EMBL" id="GGF72030.1"/>
    </source>
</evidence>
<dbReference type="Pfam" id="PF12833">
    <property type="entry name" value="HTH_18"/>
    <property type="match status" value="1"/>
</dbReference>
<dbReference type="Proteomes" id="UP000606044">
    <property type="component" value="Unassembled WGS sequence"/>
</dbReference>
<evidence type="ECO:0000313" key="6">
    <source>
        <dbReference type="Proteomes" id="UP000606044"/>
    </source>
</evidence>
<dbReference type="PANTHER" id="PTHR46796:SF14">
    <property type="entry name" value="TRANSCRIPTIONAL REGULATORY PROTEIN"/>
    <property type="match status" value="1"/>
</dbReference>